<dbReference type="Proteomes" id="UP000327013">
    <property type="component" value="Chromosome 8"/>
</dbReference>
<dbReference type="AlphaFoldDB" id="A0A5N6RVI6"/>
<name>A0A5N6RVI6_9ROSI</name>
<dbReference type="EMBL" id="CM017328">
    <property type="protein sequence ID" value="KAE8125223.1"/>
    <property type="molecule type" value="Genomic_DNA"/>
</dbReference>
<protein>
    <submittedName>
        <fullName evidence="2">Uncharacterized protein</fullName>
    </submittedName>
</protein>
<evidence type="ECO:0000256" key="1">
    <source>
        <dbReference type="SAM" id="MobiDB-lite"/>
    </source>
</evidence>
<reference evidence="2 3" key="1">
    <citation type="submission" date="2019-06" db="EMBL/GenBank/DDBJ databases">
        <title>A chromosomal-level reference genome of Carpinus fangiana (Coryloideae, Betulaceae).</title>
        <authorList>
            <person name="Yang X."/>
            <person name="Wang Z."/>
            <person name="Zhang L."/>
            <person name="Hao G."/>
            <person name="Liu J."/>
            <person name="Yang Y."/>
        </authorList>
    </citation>
    <scope>NUCLEOTIDE SEQUENCE [LARGE SCALE GENOMIC DNA]</scope>
    <source>
        <strain evidence="2">Cfa_2016G</strain>
        <tissue evidence="2">Leaf</tissue>
    </source>
</reference>
<accession>A0A5N6RVI6</accession>
<evidence type="ECO:0000313" key="2">
    <source>
        <dbReference type="EMBL" id="KAE8125223.1"/>
    </source>
</evidence>
<evidence type="ECO:0000313" key="3">
    <source>
        <dbReference type="Proteomes" id="UP000327013"/>
    </source>
</evidence>
<proteinExistence type="predicted"/>
<gene>
    <name evidence="2" type="ORF">FH972_020056</name>
</gene>
<feature type="region of interest" description="Disordered" evidence="1">
    <location>
        <begin position="36"/>
        <end position="57"/>
    </location>
</feature>
<organism evidence="2 3">
    <name type="scientific">Carpinus fangiana</name>
    <dbReference type="NCBI Taxonomy" id="176857"/>
    <lineage>
        <taxon>Eukaryota</taxon>
        <taxon>Viridiplantae</taxon>
        <taxon>Streptophyta</taxon>
        <taxon>Embryophyta</taxon>
        <taxon>Tracheophyta</taxon>
        <taxon>Spermatophyta</taxon>
        <taxon>Magnoliopsida</taxon>
        <taxon>eudicotyledons</taxon>
        <taxon>Gunneridae</taxon>
        <taxon>Pentapetalae</taxon>
        <taxon>rosids</taxon>
        <taxon>fabids</taxon>
        <taxon>Fagales</taxon>
        <taxon>Betulaceae</taxon>
        <taxon>Carpinus</taxon>
    </lineage>
</organism>
<keyword evidence="3" id="KW-1185">Reference proteome</keyword>
<sequence>MEEIMMRLEYKGTVEVETLVTKTTSNWVLQMQQVRSSQMKQRRATQVEQTSRWPQGP</sequence>